<gene>
    <name evidence="10" type="ORF">SHKM778_25780</name>
</gene>
<evidence type="ECO:0000313" key="10">
    <source>
        <dbReference type="EMBL" id="BFO16190.1"/>
    </source>
</evidence>
<reference evidence="10" key="1">
    <citation type="submission" date="2024-06" db="EMBL/GenBank/DDBJ databases">
        <authorList>
            <consortium name="consrtm"/>
            <person name="Uemura M."/>
            <person name="Terahara T."/>
        </authorList>
    </citation>
    <scope>NUCLEOTIDE SEQUENCE</scope>
    <source>
        <strain evidence="10">KM77-8</strain>
    </source>
</reference>
<feature type="region of interest" description="Disordered" evidence="8">
    <location>
        <begin position="487"/>
        <end position="525"/>
    </location>
</feature>
<dbReference type="InterPro" id="IPR029069">
    <property type="entry name" value="HotDog_dom_sf"/>
</dbReference>
<feature type="domain" description="Malonyl-CoA:ACP transacylase (MAT)" evidence="9">
    <location>
        <begin position="4"/>
        <end position="288"/>
    </location>
</feature>
<dbReference type="SUPFAM" id="SSF54637">
    <property type="entry name" value="Thioesterase/thiol ester dehydrase-isomerase"/>
    <property type="match status" value="4"/>
</dbReference>
<dbReference type="InterPro" id="IPR014043">
    <property type="entry name" value="Acyl_transferase_dom"/>
</dbReference>
<dbReference type="InterPro" id="IPR052568">
    <property type="entry name" value="PKS-FAS_Synthase"/>
</dbReference>
<dbReference type="EMBL" id="AP035768">
    <property type="protein sequence ID" value="BFO16190.1"/>
    <property type="molecule type" value="Genomic_DNA"/>
</dbReference>
<keyword evidence="7" id="KW-0456">Lyase</keyword>
<dbReference type="GO" id="GO:0005737">
    <property type="term" value="C:cytoplasm"/>
    <property type="evidence" value="ECO:0007669"/>
    <property type="project" value="InterPro"/>
</dbReference>
<feature type="region of interest" description="Disordered" evidence="8">
    <location>
        <begin position="409"/>
        <end position="444"/>
    </location>
</feature>
<evidence type="ECO:0000256" key="8">
    <source>
        <dbReference type="SAM" id="MobiDB-lite"/>
    </source>
</evidence>
<dbReference type="Gene3D" id="3.40.366.10">
    <property type="entry name" value="Malonyl-Coenzyme A Acyl Carrier Protein, domain 2"/>
    <property type="match status" value="1"/>
</dbReference>
<dbReference type="Gene3D" id="3.10.129.10">
    <property type="entry name" value="Hotdog Thioesterase"/>
    <property type="match status" value="4"/>
</dbReference>
<name>A0AAT9HFH9_9ACTN</name>
<evidence type="ECO:0000256" key="4">
    <source>
        <dbReference type="ARBA" id="ARBA00022832"/>
    </source>
</evidence>
<dbReference type="SUPFAM" id="SSF52151">
    <property type="entry name" value="FabD/lysophospholipase-like"/>
    <property type="match status" value="1"/>
</dbReference>
<dbReference type="InterPro" id="IPR013114">
    <property type="entry name" value="FabA_FabZ"/>
</dbReference>
<dbReference type="PANTHER" id="PTHR43074">
    <property type="entry name" value="OMEGA-3 POLYUNSATURATED FATTY ACID SYNTHASE PFAB-RELATED"/>
    <property type="match status" value="1"/>
</dbReference>
<dbReference type="CDD" id="cd01287">
    <property type="entry name" value="FabA"/>
    <property type="match status" value="1"/>
</dbReference>
<accession>A0AAT9HFH9</accession>
<evidence type="ECO:0000256" key="6">
    <source>
        <dbReference type="ARBA" id="ARBA00023160"/>
    </source>
</evidence>
<keyword evidence="5" id="KW-0443">Lipid metabolism</keyword>
<keyword evidence="6" id="KW-0275">Fatty acid biosynthesis</keyword>
<keyword evidence="3" id="KW-0444">Lipid biosynthesis</keyword>
<protein>
    <recommendedName>
        <fullName evidence="9">Malonyl-CoA:ACP transacylase (MAT) domain-containing protein</fullName>
    </recommendedName>
</protein>
<evidence type="ECO:0000256" key="5">
    <source>
        <dbReference type="ARBA" id="ARBA00023098"/>
    </source>
</evidence>
<dbReference type="InterPro" id="IPR016035">
    <property type="entry name" value="Acyl_Trfase/lysoPLipase"/>
</dbReference>
<organism evidence="10">
    <name type="scientific">Streptomyces haneummycinicus</name>
    <dbReference type="NCBI Taxonomy" id="3074435"/>
    <lineage>
        <taxon>Bacteria</taxon>
        <taxon>Bacillati</taxon>
        <taxon>Actinomycetota</taxon>
        <taxon>Actinomycetes</taxon>
        <taxon>Kitasatosporales</taxon>
        <taxon>Streptomycetaceae</taxon>
        <taxon>Streptomyces</taxon>
    </lineage>
</organism>
<dbReference type="SMART" id="SM00827">
    <property type="entry name" value="PKS_AT"/>
    <property type="match status" value="1"/>
</dbReference>
<reference evidence="10" key="2">
    <citation type="submission" date="2024-07" db="EMBL/GenBank/DDBJ databases">
        <title>Streptomyces haneummycinica sp. nov., a new antibiotic-producing actinobacterium isolated from marine sediment.</title>
        <authorList>
            <person name="Uemura M."/>
            <person name="Hamada M."/>
            <person name="Hirano S."/>
            <person name="Kobayashi K."/>
            <person name="Ohshiro T."/>
            <person name="Kobayashi T."/>
            <person name="Terahara T."/>
        </authorList>
    </citation>
    <scope>NUCLEOTIDE SEQUENCE</scope>
    <source>
        <strain evidence="10">KM77-8</strain>
    </source>
</reference>
<dbReference type="GO" id="GO:0019171">
    <property type="term" value="F:(3R)-hydroxyacyl-[acyl-carrier-protein] dehydratase activity"/>
    <property type="evidence" value="ECO:0007669"/>
    <property type="project" value="InterPro"/>
</dbReference>
<evidence type="ECO:0000256" key="2">
    <source>
        <dbReference type="ARBA" id="ARBA00006714"/>
    </source>
</evidence>
<dbReference type="InterPro" id="IPR010083">
    <property type="entry name" value="FabA"/>
</dbReference>
<evidence type="ECO:0000259" key="9">
    <source>
        <dbReference type="SMART" id="SM00827"/>
    </source>
</evidence>
<dbReference type="Gene3D" id="3.30.70.3290">
    <property type="match status" value="1"/>
</dbReference>
<evidence type="ECO:0000256" key="1">
    <source>
        <dbReference type="ARBA" id="ARBA00005194"/>
    </source>
</evidence>
<keyword evidence="4" id="KW-0276">Fatty acid metabolism</keyword>
<dbReference type="InterPro" id="IPR001227">
    <property type="entry name" value="Ac_transferase_dom_sf"/>
</dbReference>
<dbReference type="GO" id="GO:0006633">
    <property type="term" value="P:fatty acid biosynthetic process"/>
    <property type="evidence" value="ECO:0007669"/>
    <property type="project" value="UniProtKB-KW"/>
</dbReference>
<dbReference type="Pfam" id="PF07977">
    <property type="entry name" value="FabA"/>
    <property type="match status" value="2"/>
</dbReference>
<evidence type="ECO:0000256" key="7">
    <source>
        <dbReference type="ARBA" id="ARBA00023239"/>
    </source>
</evidence>
<sequence length="1321" mass="144124">MLRAAQLYPRSREALTRRDLMRLEERLGGDVPFMLATGTSFAILYTALVREVLGVTAHGGFGYSLGESSMLFATGGWDPAGRSDSLISDSPVFQDRLCGPRRTVREAWGLPEETPDPSVWASHVLLSAAEPVRAALTRHDRVFLTHVNTPGELVIAGDPAQCRALIEEVGCRAARSPVNVVMHCPVVDAEFDGLARLNDYPTGSFGNLELFSAYDYEPLAADRLAESPRRIATTLRSTIDFPRLVHAAYERGYRYFIEVGPGATCSRWIRDTLGDAPHMAACVDRRGVSATTPLAQLVARLVGHGVPVDLSALLGPEPAARPVPAGRRLPTTRVGLGEPVPDRVAREAAEVLSALRPGGAEPSAARSEPAVPVLSAPPEVPAAMPADPTLEMSEVITFDGEPATVLPWTPPAPAPASAAPPAHADRPAPPRPAAPAAPAAVRTGTGPAADLVRELRREIVAAHGVVMETHRVLQAATLDRTEALLGAPAPAAPRPAPTPVAAAAVPAPAPPAPPPPPAPRESVPDDGVVWDEAQLLEFATGSVAEVFGPEFAEIDTFKARVRLPAPPYHFVTRVTELDAKPGVLEPARITTEYDVPEDAWYAVDGGVPPAVTVESGQCDLLLVAYLGIDFRNKGERVYRLLDSSLIFRGGLPTTGQTLRYEISIDRFVHQGDTTIFFFSYDCYADGELILELRDACAGFFSKEELDTPLGVVITDQDRARRAALPKGTFKPLALTSKNRLDASDLESLAQGRPGDVFGPEHAQDPGINPALRLPDARLRMVDEVVIDRKGGPCELGAISAVKRLRPDAWYFTCHFPDDPVLAGSLIAEGAIQMLQIYLMHQGMHLTLPDARFQTVTDRRIDVQVRGQVTPKDAEIRYEVEVTELTLLPRPTVIADVLIHLGDKPVVRMRNLGLQIVEKPGTPYRPETGGVPAFLGRRNRSGEAAMINELHLAHSAKGLLDMAMGPEFEIYRDSRAPYIPNGDFQFVDRVMSLTGTRGDLSPGSEMVTEYDSPDDAWYYRQNSSPYMPNCVYMESSLQAAIFLGYYLGATLREPQEQYSIRNLDGRATLVKDIDLRGRTVRHHSRLLMTSVVSGAVLQNFSYELSADGEVFYTGESLFGYFSESALANQVGLDSGTYKPTWLEEEKPAAERVKRIELGPDAPAFRDGTGGALYLPGGRFDLVDRVDLVADGGRHGAGYLHGHRGIRPDEWYFDRHFHRDPVMPGSLGVEAVLQALRLFVLDQDLARGMTRPRFAMATDVEMSWKYRGQILRDDRELFFDVHVKEVREEAGRLLLIADADLWKPGLRIYELTDVAIEVRPDAA</sequence>
<evidence type="ECO:0000256" key="3">
    <source>
        <dbReference type="ARBA" id="ARBA00022516"/>
    </source>
</evidence>
<comment type="similarity">
    <text evidence="2">Belongs to the thioester dehydratase family. FabA subfamily.</text>
</comment>
<dbReference type="GO" id="GO:0016740">
    <property type="term" value="F:transferase activity"/>
    <property type="evidence" value="ECO:0007669"/>
    <property type="project" value="InterPro"/>
</dbReference>
<comment type="pathway">
    <text evidence="1">Lipid metabolism; fatty acid biosynthesis.</text>
</comment>
<dbReference type="PANTHER" id="PTHR43074:SF1">
    <property type="entry name" value="BETA-KETOACYL SYNTHASE FAMILY PROTEIN-RELATED"/>
    <property type="match status" value="1"/>
</dbReference>
<proteinExistence type="inferred from homology"/>
<feature type="compositionally biased region" description="Pro residues" evidence="8">
    <location>
        <begin position="507"/>
        <end position="519"/>
    </location>
</feature>